<name>F8F7T5_PAEMK</name>
<organism evidence="2 3">
    <name type="scientific">Paenibacillus mucilaginosus (strain KNP414)</name>
    <dbReference type="NCBI Taxonomy" id="1036673"/>
    <lineage>
        <taxon>Bacteria</taxon>
        <taxon>Bacillati</taxon>
        <taxon>Bacillota</taxon>
        <taxon>Bacilli</taxon>
        <taxon>Bacillales</taxon>
        <taxon>Paenibacillaceae</taxon>
        <taxon>Paenibacillus</taxon>
    </lineage>
</organism>
<evidence type="ECO:0000313" key="3">
    <source>
        <dbReference type="Proteomes" id="UP000006620"/>
    </source>
</evidence>
<sequence length="40" mass="4346">MNKREPSLKDAEAVHPWAAAPHIQSVKPWVTPAASSHKTA</sequence>
<dbReference type="PATRIC" id="fig|1036673.3.peg.2047"/>
<accession>F8F7T5</accession>
<dbReference type="AlphaFoldDB" id="F8F7T5"/>
<proteinExistence type="predicted"/>
<reference evidence="2 3" key="2">
    <citation type="journal article" date="2013" name="Genome Announc.">
        <title>Genome Sequence of Growth-Improving Paenibacillus mucilaginosus Strain KNP414.</title>
        <authorList>
            <person name="Lu J.J."/>
            <person name="Wang J.F."/>
            <person name="Hu X.F."/>
        </authorList>
    </citation>
    <scope>NUCLEOTIDE SEQUENCE [LARGE SCALE GENOMIC DNA]</scope>
    <source>
        <strain evidence="2 3">KNP414</strain>
    </source>
</reference>
<protein>
    <submittedName>
        <fullName evidence="2">Uncharacterized protein</fullName>
    </submittedName>
</protein>
<dbReference type="EMBL" id="CP002869">
    <property type="protein sequence ID" value="AEI40839.1"/>
    <property type="molecule type" value="Genomic_DNA"/>
</dbReference>
<feature type="region of interest" description="Disordered" evidence="1">
    <location>
        <begin position="19"/>
        <end position="40"/>
    </location>
</feature>
<dbReference type="Proteomes" id="UP000006620">
    <property type="component" value="Chromosome"/>
</dbReference>
<dbReference type="KEGG" id="pms:KNP414_02278"/>
<evidence type="ECO:0000313" key="2">
    <source>
        <dbReference type="EMBL" id="AEI40839.1"/>
    </source>
</evidence>
<dbReference type="HOGENOM" id="CLU_3293468_0_0_9"/>
<reference evidence="3" key="1">
    <citation type="submission" date="2011-06" db="EMBL/GenBank/DDBJ databases">
        <title>Complete genome sequence of Paenibacillus mucilaginosus KNP414.</title>
        <authorList>
            <person name="Wang J."/>
            <person name="Hu S."/>
            <person name="Hu X."/>
            <person name="Zhang B."/>
            <person name="Dong D."/>
            <person name="Zhang S."/>
            <person name="Zhao K."/>
            <person name="Wu D."/>
        </authorList>
    </citation>
    <scope>NUCLEOTIDE SEQUENCE [LARGE SCALE GENOMIC DNA]</scope>
    <source>
        <strain evidence="3">KNP414</strain>
    </source>
</reference>
<evidence type="ECO:0000256" key="1">
    <source>
        <dbReference type="SAM" id="MobiDB-lite"/>
    </source>
</evidence>
<gene>
    <name evidence="2" type="ordered locus">KNP414_02278</name>
</gene>